<evidence type="ECO:0000256" key="1">
    <source>
        <dbReference type="SAM" id="MobiDB-lite"/>
    </source>
</evidence>
<name>A0A2K6MJ39_RHIBE</name>
<reference evidence="2" key="2">
    <citation type="submission" date="2025-08" db="UniProtKB">
        <authorList>
            <consortium name="Ensembl"/>
        </authorList>
    </citation>
    <scope>IDENTIFICATION</scope>
</reference>
<dbReference type="GeneTree" id="ENSGT00910000148292"/>
<evidence type="ECO:0000313" key="3">
    <source>
        <dbReference type="Proteomes" id="UP000233180"/>
    </source>
</evidence>
<dbReference type="Ensembl" id="ENSRBIT00000059790.1">
    <property type="protein sequence ID" value="ENSRBIP00000035790.1"/>
    <property type="gene ID" value="ENSRBIG00000041539.1"/>
</dbReference>
<reference evidence="2" key="3">
    <citation type="submission" date="2025-09" db="UniProtKB">
        <authorList>
            <consortium name="Ensembl"/>
        </authorList>
    </citation>
    <scope>IDENTIFICATION</scope>
</reference>
<feature type="region of interest" description="Disordered" evidence="1">
    <location>
        <begin position="1"/>
        <end position="29"/>
    </location>
</feature>
<protein>
    <submittedName>
        <fullName evidence="2">Uncharacterized protein</fullName>
    </submittedName>
</protein>
<proteinExistence type="predicted"/>
<keyword evidence="3" id="KW-1185">Reference proteome</keyword>
<dbReference type="AlphaFoldDB" id="A0A2K6MJ39"/>
<reference evidence="2 3" key="1">
    <citation type="submission" date="2016-06" db="EMBL/GenBank/DDBJ databases">
        <title>Genome of Rhinopithecus bieti.</title>
        <authorList>
            <person name="Wu"/>
            <person name="C.-I. and Zhang"/>
            <person name="Y."/>
        </authorList>
    </citation>
    <scope>NUCLEOTIDE SEQUENCE</scope>
</reference>
<feature type="compositionally biased region" description="Basic residues" evidence="1">
    <location>
        <begin position="1"/>
        <end position="11"/>
    </location>
</feature>
<dbReference type="Proteomes" id="UP000233180">
    <property type="component" value="Unassembled WGS sequence"/>
</dbReference>
<sequence length="93" mass="10184">MDRRAAKHQKNKVSYPGRSPFHTLPAPGSEPDTVPLVLCLRVPTFLAKGCRGISRGRFGHSLLNRLTSVWPCLVPCPCGQDPLKGRVATHTPE</sequence>
<accession>A0A2K6MJ39</accession>
<organism evidence="2 3">
    <name type="scientific">Rhinopithecus bieti</name>
    <name type="common">Black snub-nosed monkey</name>
    <name type="synonym">Pygathrix bieti</name>
    <dbReference type="NCBI Taxonomy" id="61621"/>
    <lineage>
        <taxon>Eukaryota</taxon>
        <taxon>Metazoa</taxon>
        <taxon>Chordata</taxon>
        <taxon>Craniata</taxon>
        <taxon>Vertebrata</taxon>
        <taxon>Euteleostomi</taxon>
        <taxon>Mammalia</taxon>
        <taxon>Eutheria</taxon>
        <taxon>Euarchontoglires</taxon>
        <taxon>Primates</taxon>
        <taxon>Haplorrhini</taxon>
        <taxon>Catarrhini</taxon>
        <taxon>Cercopithecidae</taxon>
        <taxon>Colobinae</taxon>
        <taxon>Rhinopithecus</taxon>
    </lineage>
</organism>
<dbReference type="OMA" id="FYLAMCQ"/>
<evidence type="ECO:0000313" key="2">
    <source>
        <dbReference type="Ensembl" id="ENSRBIP00000035790.1"/>
    </source>
</evidence>